<sequence length="263" mass="28171">MIPGGGGDAAASDGVAEILRQHYTVVSFDPRGYGRSRLDSGVPERQYVAVQREDVRLLLDHLTDEPAAIFGGSSGAIVGLDLLANHPERVRRLVAHEPPCFAVLPDAAEHRAMAEEVETLARTEDPAAAGARFLAAIGNVVKPQPEGAAGTERALAMRARQAVNGPIMFEYEFREFTSYAPDFEALAAVADRLVPAAGRETRGHLPYRPIATIAERLGRELVEFPGAHNGGFSDAPEFARQLLEVLAADRITESINAMPGRGA</sequence>
<dbReference type="Pfam" id="PF00561">
    <property type="entry name" value="Abhydrolase_1"/>
    <property type="match status" value="1"/>
</dbReference>
<feature type="domain" description="AB hydrolase-1" evidence="1">
    <location>
        <begin position="1"/>
        <end position="109"/>
    </location>
</feature>
<gene>
    <name evidence="2" type="ORF">CRH09_19860</name>
</gene>
<organism evidence="2 3">
    <name type="scientific">Nocardia terpenica</name>
    <dbReference type="NCBI Taxonomy" id="455432"/>
    <lineage>
        <taxon>Bacteria</taxon>
        <taxon>Bacillati</taxon>
        <taxon>Actinomycetota</taxon>
        <taxon>Actinomycetes</taxon>
        <taxon>Mycobacteriales</taxon>
        <taxon>Nocardiaceae</taxon>
        <taxon>Nocardia</taxon>
    </lineage>
</organism>
<reference evidence="2 3" key="1">
    <citation type="submission" date="2017-10" db="EMBL/GenBank/DDBJ databases">
        <title>Comparative genomics between pathogenic Norcardia.</title>
        <authorList>
            <person name="Zeng L."/>
        </authorList>
    </citation>
    <scope>NUCLEOTIDE SEQUENCE [LARGE SCALE GENOMIC DNA]</scope>
    <source>
        <strain evidence="2 3">NC_YFY_NT001</strain>
    </source>
</reference>
<name>A0A291RXG2_9NOCA</name>
<keyword evidence="2" id="KW-0378">Hydrolase</keyword>
<dbReference type="InterPro" id="IPR000073">
    <property type="entry name" value="AB_hydrolase_1"/>
</dbReference>
<dbReference type="PANTHER" id="PTHR43433">
    <property type="entry name" value="HYDROLASE, ALPHA/BETA FOLD FAMILY PROTEIN"/>
    <property type="match status" value="1"/>
</dbReference>
<dbReference type="AlphaFoldDB" id="A0A291RXG2"/>
<dbReference type="SUPFAM" id="SSF53474">
    <property type="entry name" value="alpha/beta-Hydrolases"/>
    <property type="match status" value="1"/>
</dbReference>
<protein>
    <submittedName>
        <fullName evidence="2">Alpha/beta hydrolase</fullName>
    </submittedName>
</protein>
<accession>A0A291RXG2</accession>
<proteinExistence type="predicted"/>
<dbReference type="GO" id="GO:0004806">
    <property type="term" value="F:triacylglycerol lipase activity"/>
    <property type="evidence" value="ECO:0007669"/>
    <property type="project" value="TreeGrafter"/>
</dbReference>
<dbReference type="Proteomes" id="UP000221961">
    <property type="component" value="Chromosome"/>
</dbReference>
<dbReference type="GO" id="GO:0046503">
    <property type="term" value="P:glycerolipid catabolic process"/>
    <property type="evidence" value="ECO:0007669"/>
    <property type="project" value="TreeGrafter"/>
</dbReference>
<evidence type="ECO:0000259" key="1">
    <source>
        <dbReference type="Pfam" id="PF00561"/>
    </source>
</evidence>
<dbReference type="InterPro" id="IPR050471">
    <property type="entry name" value="AB_hydrolase"/>
</dbReference>
<dbReference type="EMBL" id="CP023778">
    <property type="protein sequence ID" value="ATL71942.1"/>
    <property type="molecule type" value="Genomic_DNA"/>
</dbReference>
<dbReference type="Gene3D" id="3.40.50.1820">
    <property type="entry name" value="alpha/beta hydrolase"/>
    <property type="match status" value="1"/>
</dbReference>
<dbReference type="PANTHER" id="PTHR43433:SF5">
    <property type="entry name" value="AB HYDROLASE-1 DOMAIN-CONTAINING PROTEIN"/>
    <property type="match status" value="1"/>
</dbReference>
<evidence type="ECO:0000313" key="2">
    <source>
        <dbReference type="EMBL" id="ATL71942.1"/>
    </source>
</evidence>
<dbReference type="InterPro" id="IPR029058">
    <property type="entry name" value="AB_hydrolase_fold"/>
</dbReference>
<evidence type="ECO:0000313" key="3">
    <source>
        <dbReference type="Proteomes" id="UP000221961"/>
    </source>
</evidence>
<dbReference type="KEGG" id="ntp:CRH09_19860"/>